<proteinExistence type="predicted"/>
<keyword evidence="4" id="KW-1185">Reference proteome</keyword>
<feature type="region of interest" description="Disordered" evidence="2">
    <location>
        <begin position="1"/>
        <end position="95"/>
    </location>
</feature>
<feature type="compositionally biased region" description="Polar residues" evidence="2">
    <location>
        <begin position="54"/>
        <end position="64"/>
    </location>
</feature>
<evidence type="ECO:0000256" key="2">
    <source>
        <dbReference type="SAM" id="MobiDB-lite"/>
    </source>
</evidence>
<comment type="caution">
    <text evidence="3">The sequence shown here is derived from an EMBL/GenBank/DDBJ whole genome shotgun (WGS) entry which is preliminary data.</text>
</comment>
<sequence>MGPHETSEARAMGLWTRADLRTPNHVPGLNPQSGSEDNIESGSESTEKEYESSLLDSQVNNIPGSYQEDHSMDVTNADSEHSQREWEQTTKENEHLKRRLKESLNKNHRLQIDLEFCLNHRKDYELWLMEANQRAKSALKAQLGAEEKFRQQTENLKQLSEKLEEAKKQNTILLQQQMQEIKLSKWNEQIDDEEICRTMNSLFRELEAWTKSHLSHCAPFCEDGNLNSLWAIVSYRVCERCLEPELIAIGGQAINDAVQHQLSELSEEVQNICPPKIAQHWFPALSKAAISIYGHILDFEIEELVASIERDLARNHPTNRKKRQDKLTALIRKFAEFKAKVECQDERYSFVHFASGEPFEDSKMTSFTGQSGPDMTVKATISPAILKLPLHDPPVLVQKARVLTAQAIELIDLNA</sequence>
<protein>
    <submittedName>
        <fullName evidence="3">Uncharacterized protein</fullName>
    </submittedName>
</protein>
<evidence type="ECO:0000313" key="3">
    <source>
        <dbReference type="EMBL" id="OQE20505.1"/>
    </source>
</evidence>
<accession>A0A1V6T2C4</accession>
<dbReference type="EMBL" id="MLKD01000013">
    <property type="protein sequence ID" value="OQE20505.1"/>
    <property type="molecule type" value="Genomic_DNA"/>
</dbReference>
<reference evidence="4" key="1">
    <citation type="journal article" date="2017" name="Nat. Microbiol.">
        <title>Global analysis of biosynthetic gene clusters reveals vast potential of secondary metabolite production in Penicillium species.</title>
        <authorList>
            <person name="Nielsen J.C."/>
            <person name="Grijseels S."/>
            <person name="Prigent S."/>
            <person name="Ji B."/>
            <person name="Dainat J."/>
            <person name="Nielsen K.F."/>
            <person name="Frisvad J.C."/>
            <person name="Workman M."/>
            <person name="Nielsen J."/>
        </authorList>
    </citation>
    <scope>NUCLEOTIDE SEQUENCE [LARGE SCALE GENOMIC DNA]</scope>
    <source>
        <strain evidence="4">IBT 24891</strain>
    </source>
</reference>
<dbReference type="AlphaFoldDB" id="A0A1V6T2C4"/>
<evidence type="ECO:0000313" key="4">
    <source>
        <dbReference type="Proteomes" id="UP000191285"/>
    </source>
</evidence>
<feature type="compositionally biased region" description="Basic and acidic residues" evidence="2">
    <location>
        <begin position="67"/>
        <end position="95"/>
    </location>
</feature>
<dbReference type="Proteomes" id="UP000191285">
    <property type="component" value="Unassembled WGS sequence"/>
</dbReference>
<organism evidence="3 4">
    <name type="scientific">Penicillium steckii</name>
    <dbReference type="NCBI Taxonomy" id="303698"/>
    <lineage>
        <taxon>Eukaryota</taxon>
        <taxon>Fungi</taxon>
        <taxon>Dikarya</taxon>
        <taxon>Ascomycota</taxon>
        <taxon>Pezizomycotina</taxon>
        <taxon>Eurotiomycetes</taxon>
        <taxon>Eurotiomycetidae</taxon>
        <taxon>Eurotiales</taxon>
        <taxon>Aspergillaceae</taxon>
        <taxon>Penicillium</taxon>
    </lineage>
</organism>
<name>A0A1V6T2C4_9EURO</name>
<gene>
    <name evidence="3" type="ORF">PENSTE_c013G07098</name>
</gene>
<feature type="compositionally biased region" description="Polar residues" evidence="2">
    <location>
        <begin position="30"/>
        <end position="44"/>
    </location>
</feature>
<keyword evidence="1" id="KW-0175">Coiled coil</keyword>
<dbReference type="OrthoDB" id="4227183at2759"/>
<feature type="coiled-coil region" evidence="1">
    <location>
        <begin position="142"/>
        <end position="176"/>
    </location>
</feature>
<evidence type="ECO:0000256" key="1">
    <source>
        <dbReference type="SAM" id="Coils"/>
    </source>
</evidence>